<dbReference type="PANTHER" id="PTHR13778">
    <property type="entry name" value="GLYCOSYLTRANSFERASE 8 DOMAIN-CONTAINING PROTEIN"/>
    <property type="match status" value="1"/>
</dbReference>
<keyword evidence="5" id="KW-1185">Reference proteome</keyword>
<gene>
    <name evidence="4" type="ORF">PQU94_00655</name>
</gene>
<protein>
    <submittedName>
        <fullName evidence="4">Glycosyltransferase family 8 protein</fullName>
    </submittedName>
</protein>
<dbReference type="EMBL" id="JAQQKW010000001">
    <property type="protein sequence ID" value="MDC7692785.1"/>
    <property type="molecule type" value="Genomic_DNA"/>
</dbReference>
<dbReference type="InterPro" id="IPR050748">
    <property type="entry name" value="Glycosyltrans_8_dom-fam"/>
</dbReference>
<comment type="caution">
    <text evidence="4">The sequence shown here is derived from an EMBL/GenBank/DDBJ whole genome shotgun (WGS) entry which is preliminary data.</text>
</comment>
<keyword evidence="3" id="KW-0479">Metal-binding</keyword>
<dbReference type="PANTHER" id="PTHR13778:SF47">
    <property type="entry name" value="LIPOPOLYSACCHARIDE 1,3-GALACTOSYLTRANSFERASE"/>
    <property type="match status" value="1"/>
</dbReference>
<dbReference type="SUPFAM" id="SSF53448">
    <property type="entry name" value="Nucleotide-diphospho-sugar transferases"/>
    <property type="match status" value="1"/>
</dbReference>
<proteinExistence type="predicted"/>
<organism evidence="4 5">
    <name type="scientific">Asticcacaulis currens</name>
    <dbReference type="NCBI Taxonomy" id="2984210"/>
    <lineage>
        <taxon>Bacteria</taxon>
        <taxon>Pseudomonadati</taxon>
        <taxon>Pseudomonadota</taxon>
        <taxon>Alphaproteobacteria</taxon>
        <taxon>Caulobacterales</taxon>
        <taxon>Caulobacteraceae</taxon>
        <taxon>Asticcacaulis</taxon>
    </lineage>
</organism>
<dbReference type="RefSeq" id="WP_272739566.1">
    <property type="nucleotide sequence ID" value="NZ_JAQQKW010000001.1"/>
</dbReference>
<evidence type="ECO:0000313" key="4">
    <source>
        <dbReference type="EMBL" id="MDC7692785.1"/>
    </source>
</evidence>
<dbReference type="Pfam" id="PF01501">
    <property type="entry name" value="Glyco_transf_8"/>
    <property type="match status" value="1"/>
</dbReference>
<keyword evidence="2" id="KW-0808">Transferase</keyword>
<dbReference type="CDD" id="cd04194">
    <property type="entry name" value="GT8_A4GalT_like"/>
    <property type="match status" value="1"/>
</dbReference>
<dbReference type="Proteomes" id="UP001216595">
    <property type="component" value="Unassembled WGS sequence"/>
</dbReference>
<keyword evidence="1" id="KW-0328">Glycosyltransferase</keyword>
<reference evidence="4 5" key="1">
    <citation type="submission" date="2023-01" db="EMBL/GenBank/DDBJ databases">
        <title>Novel species of the genus Asticcacaulis isolated from rivers.</title>
        <authorList>
            <person name="Lu H."/>
        </authorList>
    </citation>
    <scope>NUCLEOTIDE SEQUENCE [LARGE SCALE GENOMIC DNA]</scope>
    <source>
        <strain evidence="4 5">DXS10W</strain>
    </source>
</reference>
<sequence>MSIINLAVCTDRNYLPHTLALIKSIKAKTQRALRVFILYDGISKGDIQKFQSGAEGVCIDWVDLSTHRVLDFTALLHISRATYLRLALIEVLPRDIRKILYLDVDMIVDDDIGELWDQSLDGMPCAAVVDPGISGEEFAQRWRLVGIGRYFNAGMLLIDVEQFRQNHIMEQAIELLVNKREKCELADQDALNFGLWRNWKPLNSRWNFQRKFLYDEFRQQYESGSSPAIIHFTEAFKPWRSDEWHPWAFLYLRYALFSPFAGELRRTGKIGLVTLLKSYARWLLKRPQLATTNPAK</sequence>
<evidence type="ECO:0000256" key="3">
    <source>
        <dbReference type="ARBA" id="ARBA00022723"/>
    </source>
</evidence>
<accession>A0ABT5IA79</accession>
<dbReference type="Gene3D" id="3.90.550.10">
    <property type="entry name" value="Spore Coat Polysaccharide Biosynthesis Protein SpsA, Chain A"/>
    <property type="match status" value="1"/>
</dbReference>
<dbReference type="InterPro" id="IPR029044">
    <property type="entry name" value="Nucleotide-diphossugar_trans"/>
</dbReference>
<evidence type="ECO:0000256" key="1">
    <source>
        <dbReference type="ARBA" id="ARBA00022676"/>
    </source>
</evidence>
<dbReference type="InterPro" id="IPR002495">
    <property type="entry name" value="Glyco_trans_8"/>
</dbReference>
<name>A0ABT5IA79_9CAUL</name>
<evidence type="ECO:0000256" key="2">
    <source>
        <dbReference type="ARBA" id="ARBA00022679"/>
    </source>
</evidence>
<evidence type="ECO:0000313" key="5">
    <source>
        <dbReference type="Proteomes" id="UP001216595"/>
    </source>
</evidence>